<evidence type="ECO:0000313" key="2">
    <source>
        <dbReference type="EMBL" id="NNF05671.1"/>
    </source>
</evidence>
<evidence type="ECO:0000256" key="1">
    <source>
        <dbReference type="SAM" id="Phobius"/>
    </source>
</evidence>
<dbReference type="EMBL" id="JABDJR010000104">
    <property type="protein sequence ID" value="NNF05671.1"/>
    <property type="molecule type" value="Genomic_DNA"/>
</dbReference>
<dbReference type="AlphaFoldDB" id="A0A7Y2E5Q1"/>
<dbReference type="PANTHER" id="PTHR46082">
    <property type="entry name" value="ATP/GTP-BINDING PROTEIN-RELATED"/>
    <property type="match status" value="1"/>
</dbReference>
<gene>
    <name evidence="2" type="ORF">HKN21_02810</name>
</gene>
<dbReference type="InterPro" id="IPR011990">
    <property type="entry name" value="TPR-like_helical_dom_sf"/>
</dbReference>
<dbReference type="Pfam" id="PF13374">
    <property type="entry name" value="TPR_10"/>
    <property type="match status" value="1"/>
</dbReference>
<dbReference type="InterPro" id="IPR053137">
    <property type="entry name" value="NLR-like"/>
</dbReference>
<dbReference type="Proteomes" id="UP000547674">
    <property type="component" value="Unassembled WGS sequence"/>
</dbReference>
<feature type="transmembrane region" description="Helical" evidence="1">
    <location>
        <begin position="81"/>
        <end position="105"/>
    </location>
</feature>
<dbReference type="Gene3D" id="1.25.40.10">
    <property type="entry name" value="Tetratricopeptide repeat domain"/>
    <property type="match status" value="3"/>
</dbReference>
<sequence length="575" mass="62841">RISKQGRLSSSKISAKVWAKGVRGDLDWVVLKALEKDRARRYATASALAEDLDRHLNHEPVEAGPPSTRYRVKKFARRNRAALFAGAAVTFGLVSTVVAFGLSAVQANRERERTAIALQEAEAVTDFLTQTLAAAGPRQQGKDVTVVEMLEQAETSLPTTFADRPFVQARLQHTLAVTYGDLGEYPRSDSLFAEAVANLESLVGENDPKTLEAKNNWAATLVQLGLPARSESLLVIVYDKRTEVLGEKHPETLASKLGLATAVAAQSRPEEALQLLVEAREGLLEVASENSKEAWMCLSGMAEIHSRQGKAEAESLLTLAYETGEPIFGASHPRILVAGNNLATHFFRTGRYAEALPIAEHVLRVRRETLGNRHSDTMVSINLVAGCLLRLDRVDESVPFFEEVLATTREVQGNSHPRAIVFGNNVASLYRRQARFEEAKTLYKEILELGEPVLGESHQTLVLARGSLGDCYNQLGQTEQALKELSMALDRGRTGLPEGHWVIGETLRKRGVCLTASKDWRGAEAALLEAHVILKDAHGDSHPRVQSCIDNLVDLYGLTGETAKAQALRPDVTGS</sequence>
<dbReference type="PANTHER" id="PTHR46082:SF6">
    <property type="entry name" value="AAA+ ATPASE DOMAIN-CONTAINING PROTEIN-RELATED"/>
    <property type="match status" value="1"/>
</dbReference>
<dbReference type="Pfam" id="PF13424">
    <property type="entry name" value="TPR_12"/>
    <property type="match status" value="3"/>
</dbReference>
<reference evidence="2 3" key="1">
    <citation type="submission" date="2020-03" db="EMBL/GenBank/DDBJ databases">
        <title>Metabolic flexibility allows generalist bacteria to become dominant in a frequently disturbed ecosystem.</title>
        <authorList>
            <person name="Chen Y.-J."/>
            <person name="Leung P.M."/>
            <person name="Bay S.K."/>
            <person name="Hugenholtz P."/>
            <person name="Kessler A.J."/>
            <person name="Shelley G."/>
            <person name="Waite D.W."/>
            <person name="Cook P.L."/>
            <person name="Greening C."/>
        </authorList>
    </citation>
    <scope>NUCLEOTIDE SEQUENCE [LARGE SCALE GENOMIC DNA]</scope>
    <source>
        <strain evidence="2">SS_bin_28</strain>
    </source>
</reference>
<keyword evidence="1" id="KW-0812">Transmembrane</keyword>
<comment type="caution">
    <text evidence="2">The sequence shown here is derived from an EMBL/GenBank/DDBJ whole genome shotgun (WGS) entry which is preliminary data.</text>
</comment>
<dbReference type="SUPFAM" id="SSF48452">
    <property type="entry name" value="TPR-like"/>
    <property type="match status" value="3"/>
</dbReference>
<accession>A0A7Y2E5Q1</accession>
<evidence type="ECO:0000313" key="3">
    <source>
        <dbReference type="Proteomes" id="UP000547674"/>
    </source>
</evidence>
<feature type="non-terminal residue" evidence="2">
    <location>
        <position position="1"/>
    </location>
</feature>
<keyword evidence="1" id="KW-1133">Transmembrane helix</keyword>
<protein>
    <submittedName>
        <fullName evidence="2">Tetratricopeptide repeat protein</fullName>
    </submittedName>
</protein>
<dbReference type="InterPro" id="IPR019734">
    <property type="entry name" value="TPR_rpt"/>
</dbReference>
<dbReference type="SMART" id="SM00028">
    <property type="entry name" value="TPR"/>
    <property type="match status" value="5"/>
</dbReference>
<proteinExistence type="predicted"/>
<organism evidence="2 3">
    <name type="scientific">Eiseniibacteriota bacterium</name>
    <dbReference type="NCBI Taxonomy" id="2212470"/>
    <lineage>
        <taxon>Bacteria</taxon>
        <taxon>Candidatus Eiseniibacteriota</taxon>
    </lineage>
</organism>
<keyword evidence="1" id="KW-0472">Membrane</keyword>
<name>A0A7Y2E5Q1_UNCEI</name>